<evidence type="ECO:0000313" key="2">
    <source>
        <dbReference type="Proteomes" id="UP001465976"/>
    </source>
</evidence>
<keyword evidence="2" id="KW-1185">Reference proteome</keyword>
<name>A0ABR3ELV5_9AGAR</name>
<dbReference type="EMBL" id="JBAHYK010003133">
    <property type="protein sequence ID" value="KAL0563877.1"/>
    <property type="molecule type" value="Genomic_DNA"/>
</dbReference>
<accession>A0ABR3ELV5</accession>
<gene>
    <name evidence="1" type="ORF">V5O48_018184</name>
</gene>
<comment type="caution">
    <text evidence="1">The sequence shown here is derived from an EMBL/GenBank/DDBJ whole genome shotgun (WGS) entry which is preliminary data.</text>
</comment>
<dbReference type="Proteomes" id="UP001465976">
    <property type="component" value="Unassembled WGS sequence"/>
</dbReference>
<protein>
    <submittedName>
        <fullName evidence="1">Uncharacterized protein</fullName>
    </submittedName>
</protein>
<organism evidence="1 2">
    <name type="scientific">Marasmius crinis-equi</name>
    <dbReference type="NCBI Taxonomy" id="585013"/>
    <lineage>
        <taxon>Eukaryota</taxon>
        <taxon>Fungi</taxon>
        <taxon>Dikarya</taxon>
        <taxon>Basidiomycota</taxon>
        <taxon>Agaricomycotina</taxon>
        <taxon>Agaricomycetes</taxon>
        <taxon>Agaricomycetidae</taxon>
        <taxon>Agaricales</taxon>
        <taxon>Marasmiineae</taxon>
        <taxon>Marasmiaceae</taxon>
        <taxon>Marasmius</taxon>
    </lineage>
</organism>
<sequence length="219" mass="24904">MTEGNLRDLVLAWHSATVDNREDQDYGAEFMPSSFFPFLPNRPTFIEVLSMKPDIIHLHGVGPETDEMNVLKSEDRDLAIPRLNLAPDDLRRSEATAIRCNTNNEANPNMYSALRVVYPSQYTLYAEEGEGEDNNLNVYFLYRHQGLLASSTLTAVLYGVRVGELLRGSEVLKVVVIRIHLHLVWQPFKIRSPMFENLNYRQHFLVIDVVVQLGGSKGT</sequence>
<reference evidence="1 2" key="1">
    <citation type="submission" date="2024-02" db="EMBL/GenBank/DDBJ databases">
        <title>A draft genome for the cacao thread blight pathogen Marasmius crinis-equi.</title>
        <authorList>
            <person name="Cohen S.P."/>
            <person name="Baruah I.K."/>
            <person name="Amoako-Attah I."/>
            <person name="Bukari Y."/>
            <person name="Meinhardt L.W."/>
            <person name="Bailey B.A."/>
        </authorList>
    </citation>
    <scope>NUCLEOTIDE SEQUENCE [LARGE SCALE GENOMIC DNA]</scope>
    <source>
        <strain evidence="1 2">GH-76</strain>
    </source>
</reference>
<proteinExistence type="predicted"/>
<evidence type="ECO:0000313" key="1">
    <source>
        <dbReference type="EMBL" id="KAL0563877.1"/>
    </source>
</evidence>
<feature type="non-terminal residue" evidence="1">
    <location>
        <position position="219"/>
    </location>
</feature>